<dbReference type="SUPFAM" id="SSF53474">
    <property type="entry name" value="alpha/beta-Hydrolases"/>
    <property type="match status" value="1"/>
</dbReference>
<reference evidence="2 7" key="1">
    <citation type="submission" date="2016-02" db="EMBL/GenBank/DDBJ databases">
        <authorList>
            <consortium name="Pathogen Informatics"/>
        </authorList>
    </citation>
    <scope>NUCLEOTIDE SEQUENCE [LARGE SCALE GENOMIC DNA]</scope>
    <source>
        <strain evidence="2 7">K173</strain>
        <strain evidence="3 11">NK65 ny</strain>
        <strain evidence="4 10">NK65e</strain>
        <strain evidence="6 8">SP11 Antwerpcl1</strain>
        <strain evidence="5 9">SP11 RLL</strain>
    </source>
</reference>
<gene>
    <name evidence="2" type="ORF">PBK173_000199200</name>
    <name evidence="4" type="ORF">PBNK65E_000191300</name>
    <name evidence="3" type="ORF">PBNK65NY_000190500</name>
    <name evidence="6" type="ORF">PBSP11A_000190300</name>
    <name evidence="5" type="ORF">PBSP11RLL_000190300</name>
</gene>
<dbReference type="EMBL" id="LT608257">
    <property type="protein sequence ID" value="SCO61934.1"/>
    <property type="molecule type" value="Genomic_DNA"/>
</dbReference>
<evidence type="ECO:0000313" key="2">
    <source>
        <dbReference type="EMBL" id="CXI42450.1"/>
    </source>
</evidence>
<protein>
    <recommendedName>
        <fullName evidence="12">Alpha/beta hydrolase</fullName>
    </recommendedName>
</protein>
<feature type="compositionally biased region" description="Basic and acidic residues" evidence="1">
    <location>
        <begin position="722"/>
        <end position="736"/>
    </location>
</feature>
<evidence type="ECO:0000313" key="4">
    <source>
        <dbReference type="EMBL" id="SCN25288.1"/>
    </source>
</evidence>
<dbReference type="EMBL" id="LT608273">
    <property type="protein sequence ID" value="SCO60266.1"/>
    <property type="molecule type" value="Genomic_DNA"/>
</dbReference>
<dbReference type="OMA" id="CDNIFFL"/>
<evidence type="ECO:0008006" key="12">
    <source>
        <dbReference type="Google" id="ProtNLM"/>
    </source>
</evidence>
<dbReference type="Proteomes" id="UP000219974">
    <property type="component" value="Chromosome 9"/>
</dbReference>
<dbReference type="Proteomes" id="UP000516480">
    <property type="component" value="Chromosome 9"/>
</dbReference>
<evidence type="ECO:0000313" key="11">
    <source>
        <dbReference type="Proteomes" id="UP000516480"/>
    </source>
</evidence>
<proteinExistence type="predicted"/>
<dbReference type="OrthoDB" id="382408at2759"/>
<evidence type="ECO:0000313" key="9">
    <source>
        <dbReference type="Proteomes" id="UP000219974"/>
    </source>
</evidence>
<dbReference type="Proteomes" id="UP000219860">
    <property type="component" value="Chromosome 9"/>
</dbReference>
<dbReference type="InterPro" id="IPR029058">
    <property type="entry name" value="AB_hydrolase_fold"/>
</dbReference>
<dbReference type="EMBL" id="LT614635">
    <property type="protein sequence ID" value="SCN25288.1"/>
    <property type="molecule type" value="Genomic_DNA"/>
</dbReference>
<evidence type="ECO:0000313" key="3">
    <source>
        <dbReference type="EMBL" id="SCM22121.1"/>
    </source>
</evidence>
<evidence type="ECO:0000256" key="1">
    <source>
        <dbReference type="SAM" id="MobiDB-lite"/>
    </source>
</evidence>
<accession>A0A122I8I7</accession>
<feature type="region of interest" description="Disordered" evidence="1">
    <location>
        <begin position="722"/>
        <end position="742"/>
    </location>
</feature>
<name>A0A122I8I7_PLABE</name>
<evidence type="ECO:0000313" key="7">
    <source>
        <dbReference type="Proteomes" id="UP000069549"/>
    </source>
</evidence>
<dbReference type="EMBL" id="LT608145">
    <property type="protein sequence ID" value="SCM22121.1"/>
    <property type="molecule type" value="Genomic_DNA"/>
</dbReference>
<dbReference type="Proteomes" id="UP000069549">
    <property type="component" value="Chromosome 9"/>
</dbReference>
<evidence type="ECO:0000313" key="6">
    <source>
        <dbReference type="EMBL" id="SCO61934.1"/>
    </source>
</evidence>
<evidence type="ECO:0000313" key="10">
    <source>
        <dbReference type="Proteomes" id="UP000220214"/>
    </source>
</evidence>
<evidence type="ECO:0000313" key="5">
    <source>
        <dbReference type="EMBL" id="SCO60266.1"/>
    </source>
</evidence>
<feature type="region of interest" description="Disordered" evidence="1">
    <location>
        <begin position="967"/>
        <end position="986"/>
    </location>
</feature>
<dbReference type="VEuPathDB" id="PlasmoDB:PBANKA_0918900"/>
<organism evidence="2 7">
    <name type="scientific">Plasmodium berghei</name>
    <dbReference type="NCBI Taxonomy" id="5821"/>
    <lineage>
        <taxon>Eukaryota</taxon>
        <taxon>Sar</taxon>
        <taxon>Alveolata</taxon>
        <taxon>Apicomplexa</taxon>
        <taxon>Aconoidasida</taxon>
        <taxon>Haemosporida</taxon>
        <taxon>Plasmodiidae</taxon>
        <taxon>Plasmodium</taxon>
        <taxon>Plasmodium (Vinckeia)</taxon>
    </lineage>
</organism>
<dbReference type="EMBL" id="LT160029">
    <property type="protein sequence ID" value="CXI42450.1"/>
    <property type="molecule type" value="Genomic_DNA"/>
</dbReference>
<evidence type="ECO:0000313" key="8">
    <source>
        <dbReference type="Proteomes" id="UP000219860"/>
    </source>
</evidence>
<dbReference type="Proteomes" id="UP000220214">
    <property type="component" value="Chromosome 9"/>
</dbReference>
<sequence length="1787" mass="213400">MDRQKNIKRDKEKINFNKNDDTIDHIEKPKFINIKNKRQTIQILNMYNYSYKSKEEYGDIKKYSVLNNCKKKSEENGLIKHTMMDNNKMCEVMDRKFDKEMNKNKINNTKENVNNKNMFEDILKIPVKNVDVSSCNKIKPSVNFPKEIPYPQNDAYLMNKKKCATNFLKKNSFHTISDENILYNFKSDSHDFLNSKEYQMKQKKDKINDKIDEKMIKLCNTSKGGHNEKVENFDHIQKDNLYEEIEKINNKKQNNTVSRIKKITPHHYYNYVSKLCKYNSINGKNKLKGNPTKLKLAYSKVVRMRLAKTELAKDMLTKKKNEKKKLAKMYVNNNNVFIKYLKIYKNENRYNKNIVSNINNLDIISKRDILSLPDKPVYLYELDNYRFKLNKNIDTPALKVENEDIDFFFKYKNTWLELFFYNNYTSKEILYNYIIIRLNFELMIQEIKDIVIMDMNTKHFSYPYIYNAYLMAPINVHDVDNSLRIQKVTSDYSFINNGSWAFLRKKKKHIKKKNKKIKNNVENNTSEKNVPHLLHMTRNKYYINHNFWSRLRSNINSSRNYDIKNNSNFDSLSTMHSFNMNCSDNIHNFIKEEEKTKTDTKEFFQYSENRSTFLSNFHSNTSKEKNTISDANNKSLSNYNTFFFKNDNTAKLFSDNNLIDPSNIYITFTNSKIEPFFPYMCDNIFFLFYYYNNYLNTFIKTALENDKKKKMLMVHQHIQNIRERNRQNNENKKEKNQQISNKTSLNIIKEKTNDQENKCHLKFPIILNKYNEFPTKNILTVKREITTTPIQITNYPFMNNLKIKNSINDKMYNSIFTKIVKKNSEKIKKELSKDNVEIPIYLWVIFGGKDMKSMDSLNMVYKMLRYATEIPPGEYEKYIRKLKKKKIQINCNTNTDYNHLYMGHNNYYYNEKNKKKVNLKEYNLNSNKLPNSNKITSENNNFLFLEKFNCCSCNDRQLKFYDNHTGHKIRKNNKQNDEKNGQKNNENCVYGLSSNTLIRKKKKKRTLPELNKELFPDNYLYNTSSEIYKRIVDYYNNYNKKYNKYGPNNYKEFLEFYHKENNENNCIKVEEKQTYFKDAIPAKGTTINKYNKESEQNLKKNTNNETLYSNLSENTYSKKIRTNENKLPKYFISNIHDEMQNEDKYYCANLWDHQKVEKKNSLDKYSNNINAVSNNTNINNITDSESKEHIIDEGKNKMEHNSNHPDSKTYDLFLEANDSDSSDQESDNNLYNFISYHMQGRNPSFEIKDEKIKSNKLNYTDIYGPVIYRSISRDCQDEKKQKTYNNDNHRNQKNKWSCNNKKEKRKVRYSFLLLDYPSYYNSTGHPSPLTFKTSAFCALKEAIKEIRKENNNANISINALGYSLGCCVSLQLILDIAKSLYNDFYQDIYKIPYNKKEKEPIKEIKEHNKLSIKLNNNKNKINEYIYDAKKILTFENVLFFQKEEKYYSSNDIFQQDNEKKIKNIKVETEKKTDHNKLHLSESFLTGKNDQTHINDNESTTFEISNCCDTKPKVKTSFYKNIIYSQDQPDKMNALKLEENKRNVERVDKYGKVYLNVTKKNDLNNNDVQNYEIRKSSSLRVNVKENIIREEIVKDKKKIDNLKITVDKVILIAPFTNTQKLVKGILNNSMLFLLSSFIMNKKCQYVHWDNILVLKELFKIINDFKKNIYLYDIFYNFQINYIHGEKDTLVPYNMSLTLYKLTNDLIIKYSMFNIKTFLYIFKEDCHSSILNSQTENNILQIIFNPFRLHPFSTTFIHKFHFDLYKDLYLLKTVYLQYISRVTSNLRSL</sequence>